<dbReference type="AlphaFoldDB" id="A0A1F6UGZ7"/>
<proteinExistence type="predicted"/>
<dbReference type="PROSITE" id="PS51468">
    <property type="entry name" value="VIT"/>
    <property type="match status" value="1"/>
</dbReference>
<dbReference type="PANTHER" id="PTHR45737:SF6">
    <property type="entry name" value="VON WILLEBRAND FACTOR A DOMAIN-CONTAINING PROTEIN 5A"/>
    <property type="match status" value="1"/>
</dbReference>
<gene>
    <name evidence="4" type="ORF">A2V58_07870</name>
</gene>
<name>A0A1F6UGZ7_9PROT</name>
<dbReference type="Pfam" id="PF13768">
    <property type="entry name" value="VWA_3"/>
    <property type="match status" value="1"/>
</dbReference>
<protein>
    <recommendedName>
        <fullName evidence="6">Trypsin</fullName>
    </recommendedName>
</protein>
<dbReference type="SUPFAM" id="SSF53300">
    <property type="entry name" value="vWA-like"/>
    <property type="match status" value="1"/>
</dbReference>
<organism evidence="4 5">
    <name type="scientific">Candidatus Muproteobacteria bacterium RBG_19FT_COMBO_61_10</name>
    <dbReference type="NCBI Taxonomy" id="1817761"/>
    <lineage>
        <taxon>Bacteria</taxon>
        <taxon>Pseudomonadati</taxon>
        <taxon>Pseudomonadota</taxon>
        <taxon>Candidatus Muproteobacteria</taxon>
    </lineage>
</organism>
<feature type="domain" description="VIT" evidence="3">
    <location>
        <begin position="28"/>
        <end position="156"/>
    </location>
</feature>
<feature type="compositionally biased region" description="Low complexity" evidence="1">
    <location>
        <begin position="634"/>
        <end position="643"/>
    </location>
</feature>
<evidence type="ECO:0000256" key="1">
    <source>
        <dbReference type="SAM" id="MobiDB-lite"/>
    </source>
</evidence>
<feature type="domain" description="VWFA" evidence="2">
    <location>
        <begin position="315"/>
        <end position="482"/>
    </location>
</feature>
<reference evidence="4 5" key="1">
    <citation type="journal article" date="2016" name="Nat. Commun.">
        <title>Thousands of microbial genomes shed light on interconnected biogeochemical processes in an aquifer system.</title>
        <authorList>
            <person name="Anantharaman K."/>
            <person name="Brown C.T."/>
            <person name="Hug L.A."/>
            <person name="Sharon I."/>
            <person name="Castelle C.J."/>
            <person name="Probst A.J."/>
            <person name="Thomas B.C."/>
            <person name="Singh A."/>
            <person name="Wilkins M.J."/>
            <person name="Karaoz U."/>
            <person name="Brodie E.L."/>
            <person name="Williams K.H."/>
            <person name="Hubbard S.S."/>
            <person name="Banfield J.F."/>
        </authorList>
    </citation>
    <scope>NUCLEOTIDE SEQUENCE [LARGE SCALE GENOMIC DNA]</scope>
</reference>
<accession>A0A1F6UGZ7</accession>
<dbReference type="SMART" id="SM00327">
    <property type="entry name" value="VWA"/>
    <property type="match status" value="1"/>
</dbReference>
<dbReference type="SMART" id="SM00609">
    <property type="entry name" value="VIT"/>
    <property type="match status" value="1"/>
</dbReference>
<dbReference type="InterPro" id="IPR036465">
    <property type="entry name" value="vWFA_dom_sf"/>
</dbReference>
<dbReference type="InterPro" id="IPR013694">
    <property type="entry name" value="VIT"/>
</dbReference>
<evidence type="ECO:0000259" key="3">
    <source>
        <dbReference type="PROSITE" id="PS51468"/>
    </source>
</evidence>
<dbReference type="PROSITE" id="PS50234">
    <property type="entry name" value="VWFA"/>
    <property type="match status" value="1"/>
</dbReference>
<dbReference type="InterPro" id="IPR002035">
    <property type="entry name" value="VWF_A"/>
</dbReference>
<evidence type="ECO:0000313" key="4">
    <source>
        <dbReference type="EMBL" id="OGI56636.1"/>
    </source>
</evidence>
<feature type="region of interest" description="Disordered" evidence="1">
    <location>
        <begin position="634"/>
        <end position="661"/>
    </location>
</feature>
<evidence type="ECO:0008006" key="6">
    <source>
        <dbReference type="Google" id="ProtNLM"/>
    </source>
</evidence>
<dbReference type="Pfam" id="PF08487">
    <property type="entry name" value="VIT"/>
    <property type="match status" value="1"/>
</dbReference>
<dbReference type="EMBL" id="MFSV01000182">
    <property type="protein sequence ID" value="OGI56636.1"/>
    <property type="molecule type" value="Genomic_DNA"/>
</dbReference>
<dbReference type="Gene3D" id="3.40.50.410">
    <property type="entry name" value="von Willebrand factor, type A domain"/>
    <property type="match status" value="1"/>
</dbReference>
<dbReference type="Proteomes" id="UP000177950">
    <property type="component" value="Unassembled WGS sequence"/>
</dbReference>
<evidence type="ECO:0000313" key="5">
    <source>
        <dbReference type="Proteomes" id="UP000177950"/>
    </source>
</evidence>
<evidence type="ECO:0000259" key="2">
    <source>
        <dbReference type="PROSITE" id="PS50234"/>
    </source>
</evidence>
<sequence length="694" mass="75994">MKNPNISTIWAWVVGPVTGLLISGLVHAAGLLTPSDGRLPPLDLTEQHVEVVIEDGYAITTVEQVFHNPHDRDLEAVYSFPVPEKGAVAEFTLWIDGKLVTGEVLEKHEARRVYQEEKAAGRDAGLTEKDSYKTFDVSVSPVRAGQDTRTRLVYLQPASIDTGIGRFVYPLEEGGVDEEKLAFWTANKKVSNSFSFDLHLKSAYAVDAVRLPNHPQAQVTQTANGEWRVHMSNQPATAAANTGNEGGAKAPAFNPQNSNAAFTLDKDLVVYWRQQDGLPGSVDLVAYKPDAAKRGTFMLVVTPGDDLKPITEGSDWVFVLDVSGSMQGKYATLADGVQRALGKLRPNDRFRIILFNDRARELTQGYVTATAEAVKRYSDEVARVQPSNGTNLYAGIQDGLNALDADRTSAIVLVTDGVANVGETEQRKFIELIKRKDTRLFTFIMGNSANRPLLEAMTRASGGFAVSISNSDDIVGQLLTAVSKVTHEALHGVKVTINGVKTADLSPADIGSLYRGQQLVLFGHYWGDGMAQVELSGRISGQPKRYHTQFAFPATTRENPELERLWAFASIEDLQAQMEDFGEKADLKRAATDLALEYGLVTDYTSMIVLREEQFAARGIKRDNAARRALEQAAQQGRTQRAAVSRRVDTQQPMYSGSRAGHSGGGALDAWTALLLLPLLWVSLRRQRRTVVPA</sequence>
<dbReference type="PANTHER" id="PTHR45737">
    <property type="entry name" value="VON WILLEBRAND FACTOR A DOMAIN-CONTAINING PROTEIN 5A"/>
    <property type="match status" value="1"/>
</dbReference>
<comment type="caution">
    <text evidence="4">The sequence shown here is derived from an EMBL/GenBank/DDBJ whole genome shotgun (WGS) entry which is preliminary data.</text>
</comment>